<dbReference type="Proteomes" id="UP001316087">
    <property type="component" value="Unassembled WGS sequence"/>
</dbReference>
<organism evidence="2 3">
    <name type="scientific">Solibacillus palustris</name>
    <dbReference type="NCBI Taxonomy" id="2908203"/>
    <lineage>
        <taxon>Bacteria</taxon>
        <taxon>Bacillati</taxon>
        <taxon>Bacillota</taxon>
        <taxon>Bacilli</taxon>
        <taxon>Bacillales</taxon>
        <taxon>Caryophanaceae</taxon>
        <taxon>Solibacillus</taxon>
    </lineage>
</organism>
<evidence type="ECO:0000259" key="1">
    <source>
        <dbReference type="Pfam" id="PF07993"/>
    </source>
</evidence>
<protein>
    <submittedName>
        <fullName evidence="2">SDR family oxidoreductase</fullName>
    </submittedName>
</protein>
<comment type="caution">
    <text evidence="2">The sequence shown here is derived from an EMBL/GenBank/DDBJ whole genome shotgun (WGS) entry which is preliminary data.</text>
</comment>
<feature type="domain" description="Thioester reductase (TE)" evidence="1">
    <location>
        <begin position="6"/>
        <end position="238"/>
    </location>
</feature>
<name>A0ABS9U8T7_9BACL</name>
<dbReference type="InterPro" id="IPR013120">
    <property type="entry name" value="FAR_NAD-bd"/>
</dbReference>
<dbReference type="InterPro" id="IPR026055">
    <property type="entry name" value="FAR"/>
</dbReference>
<dbReference type="InterPro" id="IPR036291">
    <property type="entry name" value="NAD(P)-bd_dom_sf"/>
</dbReference>
<dbReference type="Gene3D" id="3.40.50.720">
    <property type="entry name" value="NAD(P)-binding Rossmann-like Domain"/>
    <property type="match status" value="1"/>
</dbReference>
<dbReference type="PANTHER" id="PTHR11011">
    <property type="entry name" value="MALE STERILITY PROTEIN 2-RELATED"/>
    <property type="match status" value="1"/>
</dbReference>
<accession>A0ABS9U8T7</accession>
<dbReference type="RefSeq" id="WP_241367783.1">
    <property type="nucleotide sequence ID" value="NZ_JAKZFC010000001.1"/>
</dbReference>
<proteinExistence type="predicted"/>
<dbReference type="SUPFAM" id="SSF51735">
    <property type="entry name" value="NAD(P)-binding Rossmann-fold domains"/>
    <property type="match status" value="1"/>
</dbReference>
<dbReference type="CDD" id="cd05263">
    <property type="entry name" value="MupV_like_SDR_e"/>
    <property type="match status" value="1"/>
</dbReference>
<dbReference type="Pfam" id="PF07993">
    <property type="entry name" value="NAD_binding_4"/>
    <property type="match status" value="1"/>
</dbReference>
<evidence type="ECO:0000313" key="3">
    <source>
        <dbReference type="Proteomes" id="UP001316087"/>
    </source>
</evidence>
<evidence type="ECO:0000313" key="2">
    <source>
        <dbReference type="EMBL" id="MCH7320744.1"/>
    </source>
</evidence>
<keyword evidence="3" id="KW-1185">Reference proteome</keyword>
<dbReference type="PANTHER" id="PTHR11011:SF45">
    <property type="entry name" value="FATTY ACYL-COA REDUCTASE CG8306-RELATED"/>
    <property type="match status" value="1"/>
</dbReference>
<gene>
    <name evidence="2" type="ORF">LZ480_02490</name>
</gene>
<sequence length="360" mass="41213">MGSHFVTGFPGFVATHLIYELFKQKVTSEVIAIVQSDELACAKVVAQEIEQQFEQCQIILFEGDITLPNLDLADADVQLIAPKISIIWHLAGEHNLMIKREKAWKVNVHGTANVNDFTGKLPNLKRYMYFSTAFIAGKRQGEILEMELIRPSAFHNFLEESKFEAELLVDDLKLELPVTIIRPTMIYGHSQTGRTQRFDGIYFLMNMIGYLKNQMLFPQVGSKNTDFQVVALDYVVNASIALCLNDQAEGETVHLTDINLYKVIDVYQRLVQLMTKRKTFSTLPLGIAKVMLEQSSIRTAWHVPPQMIDYLDHAACFDTKDCERLLEHANMEWVNLLEVLPNLVDFYENNKHLTTYHVKI</sequence>
<reference evidence="2 3" key="1">
    <citation type="submission" date="2022-03" db="EMBL/GenBank/DDBJ databases">
        <authorList>
            <person name="Jo J.-H."/>
            <person name="Im W.-T."/>
        </authorList>
    </citation>
    <scope>NUCLEOTIDE SEQUENCE [LARGE SCALE GENOMIC DNA]</scope>
    <source>
        <strain evidence="2 3">MA9</strain>
    </source>
</reference>
<dbReference type="EMBL" id="JAKZFC010000001">
    <property type="protein sequence ID" value="MCH7320744.1"/>
    <property type="molecule type" value="Genomic_DNA"/>
</dbReference>